<evidence type="ECO:0000313" key="3">
    <source>
        <dbReference type="Proteomes" id="UP000238655"/>
    </source>
</evidence>
<dbReference type="Pfam" id="PF09994">
    <property type="entry name" value="T6SS_Tle1-like_cat"/>
    <property type="match status" value="2"/>
</dbReference>
<evidence type="ECO:0000313" key="2">
    <source>
        <dbReference type="EMBL" id="POZ87113.1"/>
    </source>
</evidence>
<comment type="caution">
    <text evidence="2">The sequence shown here is derived from an EMBL/GenBank/DDBJ whole genome shotgun (WGS) entry which is preliminary data.</text>
</comment>
<sequence>MNVKWPELMATDGRLMSREADDAWVTGYCSVVDPRMSCERTVHISLFFDGTNNNDDENNPKWRDSISQNHTNVARLYNAALFEPEDGIYKYYIPGVGTPFVKIGEKTYSQDGKALATGFNQRCVWAYTRVLNAVYGAIMKDSRWELINDDDAKQLSNFGAFCDKPTFDHYFDPRLKLLQVAHSNASTENTIKKIWINAIGFSRGSASARAFVNKLVNEWAPNGMLGKPEGGRTLPYQVNFVGLFDTVASVGLPDSFRTALNLDVLDGHSHFASNDGLAIPDSVRSCVHAFSIHEQRMSFPLDSIRQGDSYVGGEVRREIAYPGVHSDVGGGYGPGEQGKGCDERGNGMDERKLSQIALHDMYIAALQYGVPLMKADALLKSADLSKDFKLHPDTIAAFNAWLKTTSPISSVEEAMSFGMSQMLSWRALRAQFAKGSYVTNQSFYKRAREDRLTPRKMVQAVEKAAPDDRRLQELNAKRNKGLAKLSSAKISRPYPENMPAVAAAQKEIDEVDLEIRTRKEEIYAEIAYADVAADKRPQSGRPGEGEGDITVNDKTDLLQGAEEMRLLMARLHPEQRTHLSVDVSDATVIPTSHDVNAQPKQIFSVRHARPLGDAPGTASPDVDSPRMSLVDVSVIKFHATRTSLKQAYNVADDVLPKPVEEVVPFLKKHTSEQAFSSLPEGAVKLFDDYVHDSRCWFRVPYFHEYSPGGYGWPRVVFVGKKRLPWLGKDPLAVALHMFDGVETAIA</sequence>
<dbReference type="RefSeq" id="WP_089462369.1">
    <property type="nucleotide sequence ID" value="NZ_CM009576.1"/>
</dbReference>
<protein>
    <submittedName>
        <fullName evidence="2">DUF2235 domain-containing protein</fullName>
    </submittedName>
</protein>
<dbReference type="InterPro" id="IPR018712">
    <property type="entry name" value="Tle1-like_cat"/>
</dbReference>
<reference evidence="2 3" key="1">
    <citation type="submission" date="2018-01" db="EMBL/GenBank/DDBJ databases">
        <title>Successful Treatment of Persistent Burkholderia cepacia Bacteremia with Ceftazidime-Avibactam.</title>
        <authorList>
            <person name="Tamma P."/>
            <person name="Fan Y."/>
            <person name="Bergman Y."/>
            <person name="Sick-Samuels A."/>
            <person name="Hsu A."/>
            <person name="Timp W."/>
            <person name="Simner P."/>
        </authorList>
    </citation>
    <scope>NUCLEOTIDE SEQUENCE [LARGE SCALE GENOMIC DNA]</scope>
    <source>
        <strain evidence="2 3">170816</strain>
    </source>
</reference>
<dbReference type="PANTHER" id="PTHR33840:SF1">
    <property type="entry name" value="TLE1 PHOSPHOLIPASE DOMAIN-CONTAINING PROTEIN"/>
    <property type="match status" value="1"/>
</dbReference>
<dbReference type="PANTHER" id="PTHR33840">
    <property type="match status" value="1"/>
</dbReference>
<feature type="domain" description="T6SS Phospholipase effector Tle1-like catalytic" evidence="1">
    <location>
        <begin position="236"/>
        <end position="362"/>
    </location>
</feature>
<dbReference type="AlphaFoldDB" id="A0A2S5E6S1"/>
<organism evidence="2 3">
    <name type="scientific">Burkholderia contaminans</name>
    <dbReference type="NCBI Taxonomy" id="488447"/>
    <lineage>
        <taxon>Bacteria</taxon>
        <taxon>Pseudomonadati</taxon>
        <taxon>Pseudomonadota</taxon>
        <taxon>Betaproteobacteria</taxon>
        <taxon>Burkholderiales</taxon>
        <taxon>Burkholderiaceae</taxon>
        <taxon>Burkholderia</taxon>
        <taxon>Burkholderia cepacia complex</taxon>
    </lineage>
</organism>
<proteinExistence type="predicted"/>
<feature type="domain" description="T6SS Phospholipase effector Tle1-like catalytic" evidence="1">
    <location>
        <begin position="45"/>
        <end position="212"/>
    </location>
</feature>
<accession>A0A2S5E6S1</accession>
<name>A0A2S5E6S1_9BURK</name>
<dbReference type="Proteomes" id="UP000238655">
    <property type="component" value="Chromosome 2"/>
</dbReference>
<evidence type="ECO:0000259" key="1">
    <source>
        <dbReference type="Pfam" id="PF09994"/>
    </source>
</evidence>
<dbReference type="EMBL" id="PQVP01000001">
    <property type="protein sequence ID" value="POZ87113.1"/>
    <property type="molecule type" value="Genomic_DNA"/>
</dbReference>
<gene>
    <name evidence="2" type="ORF">C3743_11935</name>
</gene>